<protein>
    <submittedName>
        <fullName evidence="1">Uncharacterized protein</fullName>
    </submittedName>
</protein>
<dbReference type="Pfam" id="PF08817">
    <property type="entry name" value="YukD"/>
    <property type="match status" value="1"/>
</dbReference>
<comment type="caution">
    <text evidence="1">The sequence shown here is derived from an EMBL/GenBank/DDBJ whole genome shotgun (WGS) entry which is preliminary data.</text>
</comment>
<gene>
    <name evidence="1" type="ORF">J2T15_000079</name>
</gene>
<dbReference type="Gene3D" id="3.10.20.90">
    <property type="entry name" value="Phosphatidylinositol 3-kinase Catalytic Subunit, Chain A, domain 1"/>
    <property type="match status" value="1"/>
</dbReference>
<accession>A0ABT9TVC7</accession>
<dbReference type="InterPro" id="IPR024962">
    <property type="entry name" value="YukD-like"/>
</dbReference>
<name>A0ABT9TVC7_PAEHA</name>
<dbReference type="RefSeq" id="WP_307199942.1">
    <property type="nucleotide sequence ID" value="NZ_JAUSSU010000001.1"/>
</dbReference>
<dbReference type="Proteomes" id="UP001229346">
    <property type="component" value="Unassembled WGS sequence"/>
</dbReference>
<evidence type="ECO:0000313" key="1">
    <source>
        <dbReference type="EMBL" id="MDQ0110663.1"/>
    </source>
</evidence>
<evidence type="ECO:0000313" key="2">
    <source>
        <dbReference type="Proteomes" id="UP001229346"/>
    </source>
</evidence>
<reference evidence="1 2" key="1">
    <citation type="submission" date="2023-07" db="EMBL/GenBank/DDBJ databases">
        <title>Sorghum-associated microbial communities from plants grown in Nebraska, USA.</title>
        <authorList>
            <person name="Schachtman D."/>
        </authorList>
    </citation>
    <scope>NUCLEOTIDE SEQUENCE [LARGE SCALE GENOMIC DNA]</scope>
    <source>
        <strain evidence="1 2">CC482</strain>
    </source>
</reference>
<dbReference type="EMBL" id="JAUSSU010000001">
    <property type="protein sequence ID" value="MDQ0110663.1"/>
    <property type="molecule type" value="Genomic_DNA"/>
</dbReference>
<organism evidence="1 2">
    <name type="scientific">Paenibacillus harenae</name>
    <dbReference type="NCBI Taxonomy" id="306543"/>
    <lineage>
        <taxon>Bacteria</taxon>
        <taxon>Bacillati</taxon>
        <taxon>Bacillota</taxon>
        <taxon>Bacilli</taxon>
        <taxon>Bacillales</taxon>
        <taxon>Paenibacillaceae</taxon>
        <taxon>Paenibacillus</taxon>
    </lineage>
</organism>
<proteinExistence type="predicted"/>
<keyword evidence="2" id="KW-1185">Reference proteome</keyword>
<sequence length="91" mass="10572">MGQHRTMATVVVPVMEYRRDMELPSNVPVRQLSTLIAHGITKETESAFINGWEEFIELRQQGEEWKTLDPERTLEEQSVYDGAYLRVHPKA</sequence>